<dbReference type="AlphaFoldDB" id="Q4SWA8"/>
<gene>
    <name evidence="2" type="ORF">GSTENG00011584001</name>
</gene>
<dbReference type="PANTHER" id="PTHR33862:SF3">
    <property type="entry name" value="OROFACIAL CLEFT 1 CANDIDATE GENE 1 PROTEIN"/>
    <property type="match status" value="1"/>
</dbReference>
<sequence>MAQGVWTVLDPLAVFAVDVVLGRLVYRPDTPVGDAAKLYWHFYRIDQSGVSGVMITLFLFVVLSLLSVTVLFIYVLRFHNDGRMLDVFQRLTAKDGDYFLPQDLEVSIQEMSYIIKKAEQWRGLDGGRPVWSLCKGVTSSSYSGAKCAFVRCIRRLSYTGSSDDLSPQGAIVLSQREEVAECCTFITRYHLTFHSSIPSIHVIT</sequence>
<dbReference type="OrthoDB" id="347244at2759"/>
<accession>Q4SWA8</accession>
<name>Q4SWA8_TETNG</name>
<proteinExistence type="predicted"/>
<organism evidence="2">
    <name type="scientific">Tetraodon nigroviridis</name>
    <name type="common">Spotted green pufferfish</name>
    <name type="synonym">Chelonodon nigroviridis</name>
    <dbReference type="NCBI Taxonomy" id="99883"/>
    <lineage>
        <taxon>Eukaryota</taxon>
        <taxon>Metazoa</taxon>
        <taxon>Chordata</taxon>
        <taxon>Craniata</taxon>
        <taxon>Vertebrata</taxon>
        <taxon>Euteleostomi</taxon>
        <taxon>Actinopterygii</taxon>
        <taxon>Neopterygii</taxon>
        <taxon>Teleostei</taxon>
        <taxon>Neoteleostei</taxon>
        <taxon>Acanthomorphata</taxon>
        <taxon>Eupercaria</taxon>
        <taxon>Tetraodontiformes</taxon>
        <taxon>Tetradontoidea</taxon>
        <taxon>Tetraodontidae</taxon>
        <taxon>Tetraodon</taxon>
    </lineage>
</organism>
<dbReference type="KEGG" id="tng:GSTEN00011584G001"/>
<reference evidence="2" key="1">
    <citation type="journal article" date="2004" name="Nature">
        <title>Genome duplication in the teleost fish Tetraodon nigroviridis reveals the early vertebrate proto-karyotype.</title>
        <authorList>
            <person name="Jaillon O."/>
            <person name="Aury J.-M."/>
            <person name="Brunet F."/>
            <person name="Petit J.-L."/>
            <person name="Stange-Thomann N."/>
            <person name="Mauceli E."/>
            <person name="Bouneau L."/>
            <person name="Fischer C."/>
            <person name="Ozouf-Costaz C."/>
            <person name="Bernot A."/>
            <person name="Nicaud S."/>
            <person name="Jaffe D."/>
            <person name="Fisher S."/>
            <person name="Lutfalla G."/>
            <person name="Dossat C."/>
            <person name="Segurens B."/>
            <person name="Dasilva C."/>
            <person name="Salanoubat M."/>
            <person name="Levy M."/>
            <person name="Boudet N."/>
            <person name="Castellano S."/>
            <person name="Anthouard V."/>
            <person name="Jubin C."/>
            <person name="Castelli V."/>
            <person name="Katinka M."/>
            <person name="Vacherie B."/>
            <person name="Biemont C."/>
            <person name="Skalli Z."/>
            <person name="Cattolico L."/>
            <person name="Poulain J."/>
            <person name="De Berardinis V."/>
            <person name="Cruaud C."/>
            <person name="Duprat S."/>
            <person name="Brottier P."/>
            <person name="Coutanceau J.-P."/>
            <person name="Gouzy J."/>
            <person name="Parra G."/>
            <person name="Lardier G."/>
            <person name="Chapple C."/>
            <person name="McKernan K.J."/>
            <person name="McEwan P."/>
            <person name="Bosak S."/>
            <person name="Kellis M."/>
            <person name="Volff J.-N."/>
            <person name="Guigo R."/>
            <person name="Zody M.C."/>
            <person name="Mesirov J."/>
            <person name="Lindblad-Toh K."/>
            <person name="Birren B."/>
            <person name="Nusbaum C."/>
            <person name="Kahn D."/>
            <person name="Robinson-Rechavi M."/>
            <person name="Laudet V."/>
            <person name="Schachter V."/>
            <person name="Quetier F."/>
            <person name="Saurin W."/>
            <person name="Scarpelli C."/>
            <person name="Wincker P."/>
            <person name="Lander E.S."/>
            <person name="Weissenbach J."/>
            <person name="Roest Crollius H."/>
        </authorList>
    </citation>
    <scope>NUCLEOTIDE SEQUENCE [LARGE SCALE GENOMIC DNA]</scope>
</reference>
<evidence type="ECO:0000313" key="2">
    <source>
        <dbReference type="EMBL" id="CAF95074.1"/>
    </source>
</evidence>
<reference evidence="2" key="2">
    <citation type="submission" date="2004-02" db="EMBL/GenBank/DDBJ databases">
        <authorList>
            <consortium name="Genoscope"/>
            <consortium name="Whitehead Institute Centre for Genome Research"/>
        </authorList>
    </citation>
    <scope>NUCLEOTIDE SEQUENCE</scope>
</reference>
<keyword evidence="1" id="KW-0472">Membrane</keyword>
<feature type="transmembrane region" description="Helical" evidence="1">
    <location>
        <begin position="53"/>
        <end position="76"/>
    </location>
</feature>
<protein>
    <submittedName>
        <fullName evidence="2">(spotted green pufferfish) hypothetical protein</fullName>
    </submittedName>
</protein>
<dbReference type="InterPro" id="IPR031390">
    <property type="entry name" value="OFCC1"/>
</dbReference>
<keyword evidence="1" id="KW-1133">Transmembrane helix</keyword>
<comment type="caution">
    <text evidence="2">The sequence shown here is derived from an EMBL/GenBank/DDBJ whole genome shotgun (WGS) entry which is preliminary data.</text>
</comment>
<dbReference type="PANTHER" id="PTHR33862">
    <property type="entry name" value="OROFACIAL CLEFT 1 CANDIDATE GENE 1 PROTEIN"/>
    <property type="match status" value="1"/>
</dbReference>
<keyword evidence="1" id="KW-0812">Transmembrane</keyword>
<evidence type="ECO:0000256" key="1">
    <source>
        <dbReference type="SAM" id="Phobius"/>
    </source>
</evidence>
<dbReference type="EMBL" id="CAAE01013640">
    <property type="protein sequence ID" value="CAF95074.1"/>
    <property type="molecule type" value="Genomic_DNA"/>
</dbReference>